<sequence length="278" mass="31197">MKWVKGVLSCALVIMTLTGCGKNIPVIDASLLQSKTSVLVVTGADLPDAAKKSLDSTLVAWRDKNHISFEWMQNTSALTEAQIDKIKSVPYDYVLVVGHALIQAALPAAEQSPERKWVLIDDAVARQQVQVKSNNVLWKQVPEARFQAEWDEWVRQQLVSGRTIEWVTKTGYPIPSEWAPSEEGEYVSMADADGWYPQFQFQVRQHGPNWIAVYAPLDATVLNRMKSLQVPIMNIAATGIELQWDAILAGQLDTMEKHSWKPGIQPFPDNEMKILKNS</sequence>
<dbReference type="Proteomes" id="UP000317036">
    <property type="component" value="Unassembled WGS sequence"/>
</dbReference>
<dbReference type="RefSeq" id="WP_144845158.1">
    <property type="nucleotide sequence ID" value="NZ_VNJI01000007.1"/>
</dbReference>
<organism evidence="1 2">
    <name type="scientific">Paenibacillus cremeus</name>
    <dbReference type="NCBI Taxonomy" id="2163881"/>
    <lineage>
        <taxon>Bacteria</taxon>
        <taxon>Bacillati</taxon>
        <taxon>Bacillota</taxon>
        <taxon>Bacilli</taxon>
        <taxon>Bacillales</taxon>
        <taxon>Paenibacillaceae</taxon>
        <taxon>Paenibacillus</taxon>
    </lineage>
</organism>
<name>A0A559KEP6_9BACL</name>
<accession>A0A559KEP6</accession>
<proteinExistence type="predicted"/>
<dbReference type="PROSITE" id="PS51257">
    <property type="entry name" value="PROKAR_LIPOPROTEIN"/>
    <property type="match status" value="1"/>
</dbReference>
<protein>
    <submittedName>
        <fullName evidence="1">Uncharacterized protein</fullName>
    </submittedName>
</protein>
<dbReference type="OrthoDB" id="2549976at2"/>
<reference evidence="1 2" key="1">
    <citation type="submission" date="2019-07" db="EMBL/GenBank/DDBJ databases">
        <authorList>
            <person name="Kim J."/>
        </authorList>
    </citation>
    <scope>NUCLEOTIDE SEQUENCE [LARGE SCALE GENOMIC DNA]</scope>
    <source>
        <strain evidence="1 2">JC52</strain>
    </source>
</reference>
<evidence type="ECO:0000313" key="2">
    <source>
        <dbReference type="Proteomes" id="UP000317036"/>
    </source>
</evidence>
<dbReference type="EMBL" id="VNJI01000007">
    <property type="protein sequence ID" value="TVY10592.1"/>
    <property type="molecule type" value="Genomic_DNA"/>
</dbReference>
<evidence type="ECO:0000313" key="1">
    <source>
        <dbReference type="EMBL" id="TVY10592.1"/>
    </source>
</evidence>
<keyword evidence="2" id="KW-1185">Reference proteome</keyword>
<dbReference type="AlphaFoldDB" id="A0A559KEP6"/>
<gene>
    <name evidence="1" type="ORF">FPZ49_07605</name>
</gene>
<comment type="caution">
    <text evidence="1">The sequence shown here is derived from an EMBL/GenBank/DDBJ whole genome shotgun (WGS) entry which is preliminary data.</text>
</comment>